<dbReference type="Pfam" id="PF13835">
    <property type="entry name" value="DUF4194"/>
    <property type="match status" value="1"/>
</dbReference>
<feature type="compositionally biased region" description="Basic and acidic residues" evidence="1">
    <location>
        <begin position="9"/>
        <end position="26"/>
    </location>
</feature>
<evidence type="ECO:0000256" key="1">
    <source>
        <dbReference type="SAM" id="MobiDB-lite"/>
    </source>
</evidence>
<sequence length="340" mass="36805">MSVETGTMNDRENMDDTNDMARHPGENVEQLRPSGAYGSNEPHDTDVSYATDEPHDADTGDTEGAVNPYALFEGDSGDMTADARRAAIALKRERYISGDLYDTVLDNRAAVVRSLNNDLLELVVNERYRIMIAMPVADSDVTLRALKTRTSLKREEAALLAFLRIRVLEYENAHEGEDDWLVSFEEIRAALATGTGYLASRNDEEGVLKQVGAVVSAMCTYGYLDHLAEDETMYRITPLVPVVLDRELADVWLDAADAAVRDEDGRDVRDGTGDGSDGYDAEGLGAGRSAADAETNATDAGDAPDERRYAEPLFGDTTDESDDGNATDAAGNAAGETEGE</sequence>
<evidence type="ECO:0008006" key="4">
    <source>
        <dbReference type="Google" id="ProtNLM"/>
    </source>
</evidence>
<proteinExistence type="predicted"/>
<feature type="compositionally biased region" description="Low complexity" evidence="1">
    <location>
        <begin position="326"/>
        <end position="340"/>
    </location>
</feature>
<feature type="region of interest" description="Disordered" evidence="1">
    <location>
        <begin position="264"/>
        <end position="340"/>
    </location>
</feature>
<feature type="region of interest" description="Disordered" evidence="1">
    <location>
        <begin position="1"/>
        <end position="63"/>
    </location>
</feature>
<dbReference type="InterPro" id="IPR025449">
    <property type="entry name" value="JetB"/>
</dbReference>
<organism evidence="2 3">
    <name type="scientific">Bifidobacterium myosotis</name>
    <dbReference type="NCBI Taxonomy" id="1630166"/>
    <lineage>
        <taxon>Bacteria</taxon>
        <taxon>Bacillati</taxon>
        <taxon>Actinomycetota</taxon>
        <taxon>Actinomycetes</taxon>
        <taxon>Bifidobacteriales</taxon>
        <taxon>Bifidobacteriaceae</taxon>
        <taxon>Bifidobacterium</taxon>
    </lineage>
</organism>
<protein>
    <recommendedName>
        <fullName evidence="4">DUF4194 domain-containing protein</fullName>
    </recommendedName>
</protein>
<evidence type="ECO:0000313" key="3">
    <source>
        <dbReference type="Proteomes" id="UP000216871"/>
    </source>
</evidence>
<comment type="caution">
    <text evidence="2">The sequence shown here is derived from an EMBL/GenBank/DDBJ whole genome shotgun (WGS) entry which is preliminary data.</text>
</comment>
<name>A0A261FEA3_9BIFI</name>
<dbReference type="Proteomes" id="UP000216871">
    <property type="component" value="Unassembled WGS sequence"/>
</dbReference>
<accession>A0A261FEA3</accession>
<dbReference type="AlphaFoldDB" id="A0A261FEA3"/>
<keyword evidence="3" id="KW-1185">Reference proteome</keyword>
<gene>
    <name evidence="2" type="ORF">BMYO_1974</name>
</gene>
<evidence type="ECO:0000313" key="2">
    <source>
        <dbReference type="EMBL" id="OZG57477.1"/>
    </source>
</evidence>
<feature type="compositionally biased region" description="Basic and acidic residues" evidence="1">
    <location>
        <begin position="41"/>
        <end position="58"/>
    </location>
</feature>
<dbReference type="EMBL" id="MWWW01000028">
    <property type="protein sequence ID" value="OZG57477.1"/>
    <property type="molecule type" value="Genomic_DNA"/>
</dbReference>
<reference evidence="2 3" key="1">
    <citation type="journal article" date="2017" name="BMC Genomics">
        <title>Comparative genomic and phylogenomic analyses of the Bifidobacteriaceae family.</title>
        <authorList>
            <person name="Lugli G.A."/>
            <person name="Milani C."/>
            <person name="Turroni F."/>
            <person name="Duranti S."/>
            <person name="Mancabelli L."/>
            <person name="Mangifesta M."/>
            <person name="Ferrario C."/>
            <person name="Modesto M."/>
            <person name="Mattarelli P."/>
            <person name="Jiri K."/>
            <person name="van Sinderen D."/>
            <person name="Ventura M."/>
        </authorList>
    </citation>
    <scope>NUCLEOTIDE SEQUENCE [LARGE SCALE GENOMIC DNA]</scope>
    <source>
        <strain evidence="2 3">DSM 100196</strain>
    </source>
</reference>